<evidence type="ECO:0000313" key="2">
    <source>
        <dbReference type="Proteomes" id="UP001153678"/>
    </source>
</evidence>
<name>A0A9W4T8D9_9GLOM</name>
<dbReference type="OrthoDB" id="2430614at2759"/>
<feature type="non-terminal residue" evidence="1">
    <location>
        <position position="1"/>
    </location>
</feature>
<dbReference type="AlphaFoldDB" id="A0A9W4T8D9"/>
<comment type="caution">
    <text evidence="1">The sequence shown here is derived from an EMBL/GenBank/DDBJ whole genome shotgun (WGS) entry which is preliminary data.</text>
</comment>
<evidence type="ECO:0000313" key="1">
    <source>
        <dbReference type="EMBL" id="CAI2197878.1"/>
    </source>
</evidence>
<dbReference type="Proteomes" id="UP001153678">
    <property type="component" value="Unassembled WGS sequence"/>
</dbReference>
<proteinExistence type="predicted"/>
<accession>A0A9W4T8D9</accession>
<dbReference type="EMBL" id="CAMKVN010017272">
    <property type="protein sequence ID" value="CAI2197878.1"/>
    <property type="molecule type" value="Genomic_DNA"/>
</dbReference>
<organism evidence="1 2">
    <name type="scientific">Funneliformis geosporum</name>
    <dbReference type="NCBI Taxonomy" id="1117311"/>
    <lineage>
        <taxon>Eukaryota</taxon>
        <taxon>Fungi</taxon>
        <taxon>Fungi incertae sedis</taxon>
        <taxon>Mucoromycota</taxon>
        <taxon>Glomeromycotina</taxon>
        <taxon>Glomeromycetes</taxon>
        <taxon>Glomerales</taxon>
        <taxon>Glomeraceae</taxon>
        <taxon>Funneliformis</taxon>
    </lineage>
</organism>
<sequence>FLEKLSPENQMKACCIGLNKSIDEIFLSLEEIERYKTELLADANPLL</sequence>
<protein>
    <submittedName>
        <fullName evidence="1">18315_t:CDS:1</fullName>
    </submittedName>
</protein>
<gene>
    <name evidence="1" type="ORF">FWILDA_LOCUS18295</name>
</gene>
<reference evidence="1" key="1">
    <citation type="submission" date="2022-08" db="EMBL/GenBank/DDBJ databases">
        <authorList>
            <person name="Kallberg Y."/>
            <person name="Tangrot J."/>
            <person name="Rosling A."/>
        </authorList>
    </citation>
    <scope>NUCLEOTIDE SEQUENCE</scope>
    <source>
        <strain evidence="1">Wild A</strain>
    </source>
</reference>
<keyword evidence="2" id="KW-1185">Reference proteome</keyword>